<proteinExistence type="predicted"/>
<name>A0ACB9MFD3_BAUVA</name>
<organism evidence="1 2">
    <name type="scientific">Bauhinia variegata</name>
    <name type="common">Purple orchid tree</name>
    <name type="synonym">Phanera variegata</name>
    <dbReference type="NCBI Taxonomy" id="167791"/>
    <lineage>
        <taxon>Eukaryota</taxon>
        <taxon>Viridiplantae</taxon>
        <taxon>Streptophyta</taxon>
        <taxon>Embryophyta</taxon>
        <taxon>Tracheophyta</taxon>
        <taxon>Spermatophyta</taxon>
        <taxon>Magnoliopsida</taxon>
        <taxon>eudicotyledons</taxon>
        <taxon>Gunneridae</taxon>
        <taxon>Pentapetalae</taxon>
        <taxon>rosids</taxon>
        <taxon>fabids</taxon>
        <taxon>Fabales</taxon>
        <taxon>Fabaceae</taxon>
        <taxon>Cercidoideae</taxon>
        <taxon>Cercideae</taxon>
        <taxon>Bauhiniinae</taxon>
        <taxon>Bauhinia</taxon>
    </lineage>
</organism>
<gene>
    <name evidence="1" type="ORF">L6164_022027</name>
</gene>
<keyword evidence="2" id="KW-1185">Reference proteome</keyword>
<protein>
    <submittedName>
        <fullName evidence="1">Uncharacterized protein</fullName>
    </submittedName>
</protein>
<sequence length="459" mass="53183">MTGMDGRLDFEIEDELIKVPEVNKKRKKVIGLDELLTDFYKEQSERVEKEAKRKKERKKKSYEYDDFDRKEAALTRLVEKCHDQMKTLGDDEEFSVWGMQLFGSQKEFPPLHFPELDSCNLLRSFMDNKLNCMVELTADKGDIFLEGLLTNGWLSKLVFLCGHIEKSVSIWVFNTMLYSSKEELQTSACNLWRVILSSRKEADQFAVKIDWFPEYMHLRRALKIYGFLFNFSPTSAPMKIDSSCGGPPQNIRAWIKFVTACCRIRSKISIFSAVEAEEIAQVIICLFLDRLFEGLLVLLDDCMQAVISYFTDQEWSSSCENIAKYIACRVSKDFNCIQAAECISKVNSRSKQLRSEVAYQSLLLCFDGVTNGEEILRSVIAINVKDKKCDLFKMYIYLILTENWLLSDDSTLEEKPVICEMFRLYLKNCSCLISGADMRSFASKIRHRAAYLMQFSFHK</sequence>
<dbReference type="EMBL" id="CM039434">
    <property type="protein sequence ID" value="KAI4322322.1"/>
    <property type="molecule type" value="Genomic_DNA"/>
</dbReference>
<accession>A0ACB9MFD3</accession>
<evidence type="ECO:0000313" key="2">
    <source>
        <dbReference type="Proteomes" id="UP000828941"/>
    </source>
</evidence>
<evidence type="ECO:0000313" key="1">
    <source>
        <dbReference type="EMBL" id="KAI4322322.1"/>
    </source>
</evidence>
<comment type="caution">
    <text evidence="1">The sequence shown here is derived from an EMBL/GenBank/DDBJ whole genome shotgun (WGS) entry which is preliminary data.</text>
</comment>
<reference evidence="1 2" key="1">
    <citation type="journal article" date="2022" name="DNA Res.">
        <title>Chromosomal-level genome assembly of the orchid tree Bauhinia variegata (Leguminosae; Cercidoideae) supports the allotetraploid origin hypothesis of Bauhinia.</title>
        <authorList>
            <person name="Zhong Y."/>
            <person name="Chen Y."/>
            <person name="Zheng D."/>
            <person name="Pang J."/>
            <person name="Liu Y."/>
            <person name="Luo S."/>
            <person name="Meng S."/>
            <person name="Qian L."/>
            <person name="Wei D."/>
            <person name="Dai S."/>
            <person name="Zhou R."/>
        </authorList>
    </citation>
    <scope>NUCLEOTIDE SEQUENCE [LARGE SCALE GENOMIC DNA]</scope>
    <source>
        <strain evidence="1">BV-YZ2020</strain>
    </source>
</reference>
<dbReference type="Proteomes" id="UP000828941">
    <property type="component" value="Chromosome 9"/>
</dbReference>